<comment type="catalytic activity">
    <reaction evidence="6 8">
        <text>an N-acyl-L-alpha-aminoacyl-tRNA + H2O = an N-acyl-L-amino acid + a tRNA + H(+)</text>
        <dbReference type="Rhea" id="RHEA:54448"/>
        <dbReference type="Rhea" id="RHEA-COMP:10123"/>
        <dbReference type="Rhea" id="RHEA-COMP:13883"/>
        <dbReference type="ChEBI" id="CHEBI:15377"/>
        <dbReference type="ChEBI" id="CHEBI:15378"/>
        <dbReference type="ChEBI" id="CHEBI:59874"/>
        <dbReference type="ChEBI" id="CHEBI:78442"/>
        <dbReference type="ChEBI" id="CHEBI:138191"/>
        <dbReference type="EC" id="3.1.1.29"/>
    </reaction>
</comment>
<evidence type="ECO:0000256" key="7">
    <source>
        <dbReference type="ARBA" id="ARBA00050038"/>
    </source>
</evidence>
<dbReference type="Pfam" id="PF01195">
    <property type="entry name" value="Pept_tRNA_hydro"/>
    <property type="match status" value="1"/>
</dbReference>
<dbReference type="GO" id="GO:0004045">
    <property type="term" value="F:peptidyl-tRNA hydrolase activity"/>
    <property type="evidence" value="ECO:0007669"/>
    <property type="project" value="UniProtKB-UniRule"/>
</dbReference>
<comment type="similarity">
    <text evidence="5 8">Belongs to the PTH family.</text>
</comment>
<evidence type="ECO:0000256" key="4">
    <source>
        <dbReference type="ARBA" id="ARBA00022884"/>
    </source>
</evidence>
<evidence type="ECO:0000256" key="3">
    <source>
        <dbReference type="ARBA" id="ARBA00022801"/>
    </source>
</evidence>
<feature type="binding site" evidence="8">
    <location>
        <position position="66"/>
    </location>
    <ligand>
        <name>tRNA</name>
        <dbReference type="ChEBI" id="CHEBI:17843"/>
    </ligand>
</feature>
<feature type="binding site" evidence="8">
    <location>
        <position position="112"/>
    </location>
    <ligand>
        <name>tRNA</name>
        <dbReference type="ChEBI" id="CHEBI:17843"/>
    </ligand>
</feature>
<comment type="subcellular location">
    <subcellularLocation>
        <location evidence="8">Cytoplasm</location>
    </subcellularLocation>
</comment>
<reference evidence="9 11" key="1">
    <citation type="journal article" date="2016" name="Genome Announc.">
        <title>Draft Genome Sequence of Criibacterium bergeronii gen. nov., sp. nov., Strain CCRI-22567T, Isolated from a Vaginal Sample from a Woman with Bacterial Vaginosis.</title>
        <authorList>
            <person name="Maheux A.F."/>
            <person name="Berube E."/>
            <person name="Boudreau D.K."/>
            <person name="Raymond F."/>
            <person name="Corbeil J."/>
            <person name="Roy P.H."/>
            <person name="Boissinot M."/>
            <person name="Omar R.F."/>
        </authorList>
    </citation>
    <scope>NUCLEOTIDE SEQUENCE [LARGE SCALE GENOMIC DNA]</scope>
    <source>
        <strain evidence="9 11">CCRI-22567</strain>
    </source>
</reference>
<evidence type="ECO:0000313" key="9">
    <source>
        <dbReference type="EMBL" id="RDY20915.1"/>
    </source>
</evidence>
<dbReference type="FunFam" id="3.40.50.1470:FF:000001">
    <property type="entry name" value="Peptidyl-tRNA hydrolase"/>
    <property type="match status" value="1"/>
</dbReference>
<reference evidence="9" key="2">
    <citation type="submission" date="2018-07" db="EMBL/GenBank/DDBJ databases">
        <authorList>
            <person name="Quirk P.G."/>
            <person name="Krulwich T.A."/>
        </authorList>
    </citation>
    <scope>NUCLEOTIDE SEQUENCE</scope>
    <source>
        <strain evidence="9">CCRI-22567</strain>
    </source>
</reference>
<reference evidence="10 12" key="3">
    <citation type="submission" date="2019-07" db="EMBL/GenBank/DDBJ databases">
        <title>Criibacterium bergeronii gen. nov., sp. nov. isolated from human clinical samples.</title>
        <authorList>
            <person name="Maheux A.F."/>
            <person name="Boudreau D.K."/>
            <person name="Berube E."/>
            <person name="Brodeur S."/>
            <person name="Bernard K.A."/>
            <person name="Abed J.Y."/>
            <person name="Ducrey E."/>
            <person name="Guay E.F."/>
            <person name="Raymond F."/>
            <person name="Corbeil J."/>
            <person name="Domingo M.-C."/>
            <person name="Roy P.H."/>
            <person name="Boissinot M."/>
            <person name="Tocheva E.I."/>
            <person name="Omar R.F."/>
        </authorList>
    </citation>
    <scope>NUCLEOTIDE SEQUENCE [LARGE SCALE GENOMIC DNA]</scope>
    <source>
        <strain evidence="10 12">CCRI-24246</strain>
    </source>
</reference>
<evidence type="ECO:0000256" key="1">
    <source>
        <dbReference type="ARBA" id="ARBA00013260"/>
    </source>
</evidence>
<evidence type="ECO:0000313" key="11">
    <source>
        <dbReference type="Proteomes" id="UP000093352"/>
    </source>
</evidence>
<evidence type="ECO:0000256" key="5">
    <source>
        <dbReference type="ARBA" id="ARBA00038063"/>
    </source>
</evidence>
<dbReference type="RefSeq" id="WP_068913211.1">
    <property type="nucleotide sequence ID" value="NZ_MBEW02000017.1"/>
</dbReference>
<feature type="binding site" evidence="8">
    <location>
        <position position="14"/>
    </location>
    <ligand>
        <name>tRNA</name>
        <dbReference type="ChEBI" id="CHEBI:17843"/>
    </ligand>
</feature>
<comment type="caution">
    <text evidence="9">The sequence shown here is derived from an EMBL/GenBank/DDBJ whole genome shotgun (WGS) entry which is preliminary data.</text>
</comment>
<dbReference type="Proteomes" id="UP000319424">
    <property type="component" value="Unassembled WGS sequence"/>
</dbReference>
<dbReference type="EMBL" id="VJXW01000005">
    <property type="protein sequence ID" value="TRW26968.1"/>
    <property type="molecule type" value="Genomic_DNA"/>
</dbReference>
<keyword evidence="3 8" id="KW-0378">Hydrolase</keyword>
<keyword evidence="11" id="KW-1185">Reference proteome</keyword>
<dbReference type="NCBIfam" id="TIGR00447">
    <property type="entry name" value="pth"/>
    <property type="match status" value="1"/>
</dbReference>
<dbReference type="Proteomes" id="UP000093352">
    <property type="component" value="Unassembled WGS sequence"/>
</dbReference>
<dbReference type="GO" id="GO:0005737">
    <property type="term" value="C:cytoplasm"/>
    <property type="evidence" value="ECO:0007669"/>
    <property type="project" value="UniProtKB-SubCell"/>
</dbReference>
<keyword evidence="4 8" id="KW-0694">RNA-binding</keyword>
<dbReference type="InterPro" id="IPR036416">
    <property type="entry name" value="Pept_tRNA_hydro_sf"/>
</dbReference>
<name>A0A371IK98_9FIRM</name>
<dbReference type="InterPro" id="IPR001328">
    <property type="entry name" value="Pept_tRNA_hydro"/>
</dbReference>
<comment type="subunit">
    <text evidence="8">Monomer.</text>
</comment>
<organism evidence="9 11">
    <name type="scientific">Criibacterium bergeronii</name>
    <dbReference type="NCBI Taxonomy" id="1871336"/>
    <lineage>
        <taxon>Bacteria</taxon>
        <taxon>Bacillati</taxon>
        <taxon>Bacillota</taxon>
        <taxon>Clostridia</taxon>
        <taxon>Peptostreptococcales</taxon>
        <taxon>Filifactoraceae</taxon>
        <taxon>Criibacterium</taxon>
    </lineage>
</organism>
<dbReference type="GO" id="GO:0000049">
    <property type="term" value="F:tRNA binding"/>
    <property type="evidence" value="ECO:0007669"/>
    <property type="project" value="UniProtKB-UniRule"/>
</dbReference>
<dbReference type="STRING" id="1871336.BBG48_09855"/>
<dbReference type="HAMAP" id="MF_00083">
    <property type="entry name" value="Pept_tRNA_hydro_bact"/>
    <property type="match status" value="1"/>
</dbReference>
<feature type="binding site" evidence="8">
    <location>
        <position position="64"/>
    </location>
    <ligand>
        <name>tRNA</name>
        <dbReference type="ChEBI" id="CHEBI:17843"/>
    </ligand>
</feature>
<keyword evidence="8" id="KW-0963">Cytoplasm</keyword>
<evidence type="ECO:0000313" key="12">
    <source>
        <dbReference type="Proteomes" id="UP000319424"/>
    </source>
</evidence>
<dbReference type="GO" id="GO:0006515">
    <property type="term" value="P:protein quality control for misfolded or incompletely synthesized proteins"/>
    <property type="evidence" value="ECO:0007669"/>
    <property type="project" value="UniProtKB-UniRule"/>
</dbReference>
<dbReference type="EMBL" id="MBEW02000017">
    <property type="protein sequence ID" value="RDY20915.1"/>
    <property type="molecule type" value="Genomic_DNA"/>
</dbReference>
<feature type="site" description="Stabilizes the basic form of H active site to accept a proton" evidence="8">
    <location>
        <position position="91"/>
    </location>
</feature>
<evidence type="ECO:0000256" key="6">
    <source>
        <dbReference type="ARBA" id="ARBA00048707"/>
    </source>
</evidence>
<evidence type="ECO:0000313" key="10">
    <source>
        <dbReference type="EMBL" id="TRW26968.1"/>
    </source>
</evidence>
<dbReference type="CDD" id="cd00462">
    <property type="entry name" value="PTH"/>
    <property type="match status" value="1"/>
</dbReference>
<dbReference type="InterPro" id="IPR018171">
    <property type="entry name" value="Pept_tRNA_hydro_CS"/>
</dbReference>
<dbReference type="PANTHER" id="PTHR17224">
    <property type="entry name" value="PEPTIDYL-TRNA HYDROLASE"/>
    <property type="match status" value="1"/>
</dbReference>
<dbReference type="AlphaFoldDB" id="A0A371IK98"/>
<dbReference type="Gene3D" id="3.40.50.1470">
    <property type="entry name" value="Peptidyl-tRNA hydrolase"/>
    <property type="match status" value="1"/>
</dbReference>
<dbReference type="PANTHER" id="PTHR17224:SF1">
    <property type="entry name" value="PEPTIDYL-TRNA HYDROLASE"/>
    <property type="match status" value="1"/>
</dbReference>
<evidence type="ECO:0000256" key="2">
    <source>
        <dbReference type="ARBA" id="ARBA00022555"/>
    </source>
</evidence>
<feature type="site" description="Discriminates between blocked and unblocked aminoacyl-tRNA" evidence="8">
    <location>
        <position position="9"/>
    </location>
</feature>
<gene>
    <name evidence="8" type="primary">pth</name>
    <name evidence="9" type="ORF">BBG48_007580</name>
    <name evidence="10" type="ORF">FL857_04465</name>
</gene>
<evidence type="ECO:0000256" key="8">
    <source>
        <dbReference type="HAMAP-Rule" id="MF_00083"/>
    </source>
</evidence>
<keyword evidence="2 8" id="KW-0820">tRNA-binding</keyword>
<accession>A0A371IK98</accession>
<comment type="function">
    <text evidence="8">Catalyzes the release of premature peptidyl moieties from peptidyl-tRNA molecules trapped in stalled 50S ribosomal subunits, and thus maintains levels of free tRNAs and 50S ribosomes.</text>
</comment>
<dbReference type="PROSITE" id="PS01196">
    <property type="entry name" value="PEPT_TRNA_HYDROL_2"/>
    <property type="match status" value="1"/>
</dbReference>
<dbReference type="GO" id="GO:0072344">
    <property type="term" value="P:rescue of stalled ribosome"/>
    <property type="evidence" value="ECO:0007669"/>
    <property type="project" value="UniProtKB-UniRule"/>
</dbReference>
<dbReference type="SUPFAM" id="SSF53178">
    <property type="entry name" value="Peptidyl-tRNA hydrolase-like"/>
    <property type="match status" value="1"/>
</dbReference>
<dbReference type="EC" id="3.1.1.29" evidence="1 8"/>
<protein>
    <recommendedName>
        <fullName evidence="7 8">Peptidyl-tRNA hydrolase</fullName>
        <shortName evidence="8">Pth</shortName>
        <ecNumber evidence="1 8">3.1.1.29</ecNumber>
    </recommendedName>
</protein>
<sequence length="186" mass="20908">MYVIVGLGNPGLKYSQSRHNVGFMCMDFLSEKLGIKIDKIKFKALIGEGNYNGEKVILVKPQTFMNLSGESVQAIVNFYKVPHQNLFVVYDDIDIDLGKLRIRKQGSSGTHNGMRNIIYLLGFDDFPRFRIGVSKPQNMDLADFVLSGFSKEEQKILIETLNKCSDACLNAITDGIDSAMNNFNIR</sequence>
<comment type="function">
    <text evidence="8">Hydrolyzes ribosome-free peptidyl-tRNAs (with 1 or more amino acids incorporated), which drop off the ribosome during protein synthesis, or as a result of ribosome stalling.</text>
</comment>
<proteinExistence type="inferred from homology"/>
<dbReference type="OrthoDB" id="9800507at2"/>
<feature type="active site" description="Proton acceptor" evidence="8">
    <location>
        <position position="19"/>
    </location>
</feature>